<dbReference type="EMBL" id="LN734054">
    <property type="protein sequence ID" value="CEP19604.1"/>
    <property type="molecule type" value="Genomic_DNA"/>
</dbReference>
<dbReference type="STRING" id="35722.A0A0B7NWW6"/>
<evidence type="ECO:0000256" key="1">
    <source>
        <dbReference type="SAM" id="Phobius"/>
    </source>
</evidence>
<proteinExistence type="predicted"/>
<keyword evidence="3" id="KW-1185">Reference proteome</keyword>
<keyword evidence="1" id="KW-0472">Membrane</keyword>
<gene>
    <name evidence="2" type="primary">PARPA_13920.1 scaffold 47386</name>
</gene>
<evidence type="ECO:0000313" key="3">
    <source>
        <dbReference type="Proteomes" id="UP000054107"/>
    </source>
</evidence>
<keyword evidence="1" id="KW-1133">Transmembrane helix</keyword>
<dbReference type="OrthoDB" id="2405215at2759"/>
<dbReference type="Proteomes" id="UP000054107">
    <property type="component" value="Unassembled WGS sequence"/>
</dbReference>
<protein>
    <submittedName>
        <fullName evidence="2">Uncharacterized protein</fullName>
    </submittedName>
</protein>
<feature type="transmembrane region" description="Helical" evidence="1">
    <location>
        <begin position="51"/>
        <end position="69"/>
    </location>
</feature>
<keyword evidence="1" id="KW-0812">Transmembrane</keyword>
<dbReference type="AlphaFoldDB" id="A0A0B7NWW6"/>
<organism evidence="2 3">
    <name type="scientific">Parasitella parasitica</name>
    <dbReference type="NCBI Taxonomy" id="35722"/>
    <lineage>
        <taxon>Eukaryota</taxon>
        <taxon>Fungi</taxon>
        <taxon>Fungi incertae sedis</taxon>
        <taxon>Mucoromycota</taxon>
        <taxon>Mucoromycotina</taxon>
        <taxon>Mucoromycetes</taxon>
        <taxon>Mucorales</taxon>
        <taxon>Mucorineae</taxon>
        <taxon>Mucoraceae</taxon>
        <taxon>Parasitella</taxon>
    </lineage>
</organism>
<accession>A0A0B7NWW6</accession>
<evidence type="ECO:0000313" key="2">
    <source>
        <dbReference type="EMBL" id="CEP19604.1"/>
    </source>
</evidence>
<sequence length="199" mass="22176">MAMRIDIICTIFIILPFITTNISSIAAAVSVLQWNAKAARVYAGVLYYQWLVYWSILAIMIFIAGLRLIKILEEHLRNQIEAGNGAHVQKIRNGLFKAGSHDYGSQYQFHATVPSTLVVITVLLNPSALGAFSVSSNQEALHEPKVDAHTNFAVRTDEVTLIASDIENGKDSYDLHRQSLDHLSQDRKNYKCASADKMI</sequence>
<reference evidence="2 3" key="1">
    <citation type="submission" date="2014-09" db="EMBL/GenBank/DDBJ databases">
        <authorList>
            <person name="Ellenberger Sabrina"/>
        </authorList>
    </citation>
    <scope>NUCLEOTIDE SEQUENCE [LARGE SCALE GENOMIC DNA]</scope>
    <source>
        <strain evidence="2 3">CBS 412.66</strain>
    </source>
</reference>
<name>A0A0B7NWW6_9FUNG</name>